<sequence length="181" mass="20877">MVYLGNEQGLKAYHLFDPTTQRVCVSRDVKFKENETWDWKDYIGEHTNDEPKWTNFNIGDLEVTNEHPDQETQPNEDDNEFPDNNDDDDYASSTRDSPSHYQTPHTPSTQSSKHGIDFEEVFAPVARMETIRLLLAIAANNKWEVHHLDVKSAFLHGDLKESYSKQTGRIHKEAQDNGNSL</sequence>
<dbReference type="InterPro" id="IPR057670">
    <property type="entry name" value="SH3_retrovirus"/>
</dbReference>
<evidence type="ECO:0000259" key="2">
    <source>
        <dbReference type="Pfam" id="PF07727"/>
    </source>
</evidence>
<feature type="compositionally biased region" description="Acidic residues" evidence="1">
    <location>
        <begin position="74"/>
        <end position="90"/>
    </location>
</feature>
<keyword evidence="5" id="KW-1185">Reference proteome</keyword>
<dbReference type="Pfam" id="PF25597">
    <property type="entry name" value="SH3_retrovirus"/>
    <property type="match status" value="1"/>
</dbReference>
<feature type="compositionally biased region" description="Polar residues" evidence="1">
    <location>
        <begin position="91"/>
        <end position="113"/>
    </location>
</feature>
<evidence type="ECO:0000313" key="5">
    <source>
        <dbReference type="Proteomes" id="UP001151760"/>
    </source>
</evidence>
<feature type="domain" description="Reverse transcriptase Ty1/copia-type" evidence="2">
    <location>
        <begin position="113"/>
        <end position="172"/>
    </location>
</feature>
<accession>A0ABQ5IC54</accession>
<dbReference type="InterPro" id="IPR013103">
    <property type="entry name" value="RVT_2"/>
</dbReference>
<reference evidence="4" key="1">
    <citation type="journal article" date="2022" name="Int. J. Mol. Sci.">
        <title>Draft Genome of Tanacetum Coccineum: Genomic Comparison of Closely Related Tanacetum-Family Plants.</title>
        <authorList>
            <person name="Yamashiro T."/>
            <person name="Shiraishi A."/>
            <person name="Nakayama K."/>
            <person name="Satake H."/>
        </authorList>
    </citation>
    <scope>NUCLEOTIDE SEQUENCE</scope>
</reference>
<organism evidence="4 5">
    <name type="scientific">Tanacetum coccineum</name>
    <dbReference type="NCBI Taxonomy" id="301880"/>
    <lineage>
        <taxon>Eukaryota</taxon>
        <taxon>Viridiplantae</taxon>
        <taxon>Streptophyta</taxon>
        <taxon>Embryophyta</taxon>
        <taxon>Tracheophyta</taxon>
        <taxon>Spermatophyta</taxon>
        <taxon>Magnoliopsida</taxon>
        <taxon>eudicotyledons</taxon>
        <taxon>Gunneridae</taxon>
        <taxon>Pentapetalae</taxon>
        <taxon>asterids</taxon>
        <taxon>campanulids</taxon>
        <taxon>Asterales</taxon>
        <taxon>Asteraceae</taxon>
        <taxon>Asteroideae</taxon>
        <taxon>Anthemideae</taxon>
        <taxon>Anthemidinae</taxon>
        <taxon>Tanacetum</taxon>
    </lineage>
</organism>
<comment type="caution">
    <text evidence="4">The sequence shown here is derived from an EMBL/GenBank/DDBJ whole genome shotgun (WGS) entry which is preliminary data.</text>
</comment>
<evidence type="ECO:0000313" key="4">
    <source>
        <dbReference type="EMBL" id="GJT96877.1"/>
    </source>
</evidence>
<name>A0ABQ5IC54_9ASTR</name>
<gene>
    <name evidence="4" type="ORF">Tco_1092395</name>
</gene>
<dbReference type="Proteomes" id="UP001151760">
    <property type="component" value="Unassembled WGS sequence"/>
</dbReference>
<dbReference type="EMBL" id="BQNB010020520">
    <property type="protein sequence ID" value="GJT96877.1"/>
    <property type="molecule type" value="Genomic_DNA"/>
</dbReference>
<dbReference type="Pfam" id="PF07727">
    <property type="entry name" value="RVT_2"/>
    <property type="match status" value="1"/>
</dbReference>
<reference evidence="4" key="2">
    <citation type="submission" date="2022-01" db="EMBL/GenBank/DDBJ databases">
        <authorList>
            <person name="Yamashiro T."/>
            <person name="Shiraishi A."/>
            <person name="Satake H."/>
            <person name="Nakayama K."/>
        </authorList>
    </citation>
    <scope>NUCLEOTIDE SEQUENCE</scope>
</reference>
<protein>
    <submittedName>
        <fullName evidence="4">Ribonuclease H-like domain, reverse transcriptase, RNA-dependent DNA polymerase</fullName>
    </submittedName>
</protein>
<evidence type="ECO:0000256" key="1">
    <source>
        <dbReference type="SAM" id="MobiDB-lite"/>
    </source>
</evidence>
<feature type="domain" description="Retroviral polymerase SH3-like" evidence="3">
    <location>
        <begin position="2"/>
        <end position="41"/>
    </location>
</feature>
<evidence type="ECO:0000259" key="3">
    <source>
        <dbReference type="Pfam" id="PF25597"/>
    </source>
</evidence>
<feature type="region of interest" description="Disordered" evidence="1">
    <location>
        <begin position="65"/>
        <end position="115"/>
    </location>
</feature>
<proteinExistence type="predicted"/>